<dbReference type="GO" id="GO:0004859">
    <property type="term" value="F:phospholipase inhibitor activity"/>
    <property type="evidence" value="ECO:0007669"/>
    <property type="project" value="TreeGrafter"/>
</dbReference>
<keyword evidence="3" id="KW-0813">Transport</keyword>
<dbReference type="GO" id="GO:0042157">
    <property type="term" value="P:lipoprotein metabolic process"/>
    <property type="evidence" value="ECO:0007669"/>
    <property type="project" value="InterPro"/>
</dbReference>
<comment type="subcellular location">
    <subcellularLocation>
        <location evidence="1">Secreted</location>
    </subcellularLocation>
</comment>
<keyword evidence="6" id="KW-0445">Lipid transport</keyword>
<name>A0A3B4U3M2_SERDU</name>
<evidence type="ECO:0000256" key="6">
    <source>
        <dbReference type="ARBA" id="ARBA00023055"/>
    </source>
</evidence>
<evidence type="ECO:0000256" key="5">
    <source>
        <dbReference type="ARBA" id="ARBA00022729"/>
    </source>
</evidence>
<accession>A0A3B4U3M2</accession>
<keyword evidence="5 7" id="KW-0732">Signal</keyword>
<dbReference type="OMA" id="GTSTRNW"/>
<reference evidence="8" key="1">
    <citation type="submission" date="2025-08" db="UniProtKB">
        <authorList>
            <consortium name="Ensembl"/>
        </authorList>
    </citation>
    <scope>IDENTIFICATION</scope>
</reference>
<dbReference type="GO" id="GO:0005504">
    <property type="term" value="F:fatty acid binding"/>
    <property type="evidence" value="ECO:0007669"/>
    <property type="project" value="TreeGrafter"/>
</dbReference>
<keyword evidence="9" id="KW-1185">Reference proteome</keyword>
<dbReference type="InterPro" id="IPR043081">
    <property type="entry name" value="ApoC-1_sf"/>
</dbReference>
<dbReference type="GO" id="GO:0050995">
    <property type="term" value="P:negative regulation of lipid catabolic process"/>
    <property type="evidence" value="ECO:0007669"/>
    <property type="project" value="TreeGrafter"/>
</dbReference>
<dbReference type="PANTHER" id="PTHR16565">
    <property type="entry name" value="APOLIPOPROTEIN C-I"/>
    <property type="match status" value="1"/>
</dbReference>
<dbReference type="PANTHER" id="PTHR16565:SF2">
    <property type="entry name" value="APOLIPOPROTEIN C-I"/>
    <property type="match status" value="1"/>
</dbReference>
<dbReference type="GO" id="GO:0034447">
    <property type="term" value="P:very-low-density lipoprotein particle clearance"/>
    <property type="evidence" value="ECO:0007669"/>
    <property type="project" value="TreeGrafter"/>
</dbReference>
<dbReference type="GO" id="GO:0034364">
    <property type="term" value="C:high-density lipoprotein particle"/>
    <property type="evidence" value="ECO:0007669"/>
    <property type="project" value="TreeGrafter"/>
</dbReference>
<evidence type="ECO:0000256" key="4">
    <source>
        <dbReference type="ARBA" id="ARBA00022525"/>
    </source>
</evidence>
<proteinExistence type="inferred from homology"/>
<dbReference type="GO" id="GO:0006869">
    <property type="term" value="P:lipid transport"/>
    <property type="evidence" value="ECO:0007669"/>
    <property type="project" value="UniProtKB-KW"/>
</dbReference>
<dbReference type="GeneTree" id="ENSGT00610000087424"/>
<evidence type="ECO:0000256" key="1">
    <source>
        <dbReference type="ARBA" id="ARBA00004613"/>
    </source>
</evidence>
<dbReference type="GO" id="GO:0034361">
    <property type="term" value="C:very-low-density lipoprotein particle"/>
    <property type="evidence" value="ECO:0007669"/>
    <property type="project" value="TreeGrafter"/>
</dbReference>
<sequence length="83" mass="9470">MKLYLAVAVLVLAFVAYTEAQEDTIQQRFTKFGEEMSEMGRNLAEKAKTSFEGFQSSDIAVNSRNWFQEQLESLRAKLGELTQ</sequence>
<dbReference type="AlphaFoldDB" id="A0A3B4U3M2"/>
<reference evidence="8" key="2">
    <citation type="submission" date="2025-09" db="UniProtKB">
        <authorList>
            <consortium name="Ensembl"/>
        </authorList>
    </citation>
    <scope>IDENTIFICATION</scope>
</reference>
<dbReference type="GO" id="GO:0006641">
    <property type="term" value="P:triglyceride metabolic process"/>
    <property type="evidence" value="ECO:0007669"/>
    <property type="project" value="TreeGrafter"/>
</dbReference>
<keyword evidence="4" id="KW-0964">Secreted</keyword>
<dbReference type="GO" id="GO:0032375">
    <property type="term" value="P:negative regulation of cholesterol transport"/>
    <property type="evidence" value="ECO:0007669"/>
    <property type="project" value="TreeGrafter"/>
</dbReference>
<dbReference type="Proteomes" id="UP000261420">
    <property type="component" value="Unplaced"/>
</dbReference>
<feature type="signal peptide" evidence="7">
    <location>
        <begin position="1"/>
        <end position="20"/>
    </location>
</feature>
<feature type="chain" id="PRO_5017359672" description="Apolipoprotein C-I" evidence="7">
    <location>
        <begin position="21"/>
        <end position="83"/>
    </location>
</feature>
<evidence type="ECO:0000313" key="8">
    <source>
        <dbReference type="Ensembl" id="ENSSDUP00000012495.1"/>
    </source>
</evidence>
<dbReference type="InterPro" id="IPR006781">
    <property type="entry name" value="ApoC-I"/>
</dbReference>
<dbReference type="STRING" id="41447.ENSSDUP00000012495"/>
<dbReference type="GO" id="GO:0010916">
    <property type="term" value="P:negative regulation of very-low-density lipoprotein particle clearance"/>
    <property type="evidence" value="ECO:0007669"/>
    <property type="project" value="TreeGrafter"/>
</dbReference>
<protein>
    <recommendedName>
        <fullName evidence="10">Apolipoprotein C-I</fullName>
    </recommendedName>
</protein>
<comment type="similarity">
    <text evidence="2">Belongs to the apolipoprotein C1 family.</text>
</comment>
<evidence type="ECO:0000256" key="3">
    <source>
        <dbReference type="ARBA" id="ARBA00022448"/>
    </source>
</evidence>
<dbReference type="Ensembl" id="ENSSDUT00000012719.1">
    <property type="protein sequence ID" value="ENSSDUP00000012495.1"/>
    <property type="gene ID" value="ENSSDUG00000009094.1"/>
</dbReference>
<evidence type="ECO:0000256" key="2">
    <source>
        <dbReference type="ARBA" id="ARBA00009204"/>
    </source>
</evidence>
<evidence type="ECO:0000313" key="9">
    <source>
        <dbReference type="Proteomes" id="UP000261420"/>
    </source>
</evidence>
<evidence type="ECO:0000256" key="7">
    <source>
        <dbReference type="SAM" id="SignalP"/>
    </source>
</evidence>
<evidence type="ECO:0008006" key="10">
    <source>
        <dbReference type="Google" id="ProtNLM"/>
    </source>
</evidence>
<organism evidence="8 9">
    <name type="scientific">Seriola dumerili</name>
    <name type="common">Greater amberjack</name>
    <name type="synonym">Caranx dumerili</name>
    <dbReference type="NCBI Taxonomy" id="41447"/>
    <lineage>
        <taxon>Eukaryota</taxon>
        <taxon>Metazoa</taxon>
        <taxon>Chordata</taxon>
        <taxon>Craniata</taxon>
        <taxon>Vertebrata</taxon>
        <taxon>Euteleostomi</taxon>
        <taxon>Actinopterygii</taxon>
        <taxon>Neopterygii</taxon>
        <taxon>Teleostei</taxon>
        <taxon>Neoteleostei</taxon>
        <taxon>Acanthomorphata</taxon>
        <taxon>Carangaria</taxon>
        <taxon>Carangiformes</taxon>
        <taxon>Carangidae</taxon>
        <taxon>Seriola</taxon>
    </lineage>
</organism>
<dbReference type="Pfam" id="PF04691">
    <property type="entry name" value="ApoC-I"/>
    <property type="match status" value="1"/>
</dbReference>
<dbReference type="Gene3D" id="4.10.260.30">
    <property type="entry name" value="Apolipoprotein C-I"/>
    <property type="match status" value="1"/>
</dbReference>